<dbReference type="PANTHER" id="PTHR33828">
    <property type="entry name" value="OS05G0596200 PROTEIN"/>
    <property type="match status" value="1"/>
</dbReference>
<organism evidence="2 3">
    <name type="scientific">Erythroxylum novogranatense</name>
    <dbReference type="NCBI Taxonomy" id="1862640"/>
    <lineage>
        <taxon>Eukaryota</taxon>
        <taxon>Viridiplantae</taxon>
        <taxon>Streptophyta</taxon>
        <taxon>Embryophyta</taxon>
        <taxon>Tracheophyta</taxon>
        <taxon>Spermatophyta</taxon>
        <taxon>Magnoliopsida</taxon>
        <taxon>eudicotyledons</taxon>
        <taxon>Gunneridae</taxon>
        <taxon>Pentapetalae</taxon>
        <taxon>rosids</taxon>
        <taxon>fabids</taxon>
        <taxon>Malpighiales</taxon>
        <taxon>Erythroxylaceae</taxon>
        <taxon>Erythroxylum</taxon>
    </lineage>
</organism>
<dbReference type="AlphaFoldDB" id="A0AAV8U383"/>
<dbReference type="EMBL" id="JAIWQS010000002">
    <property type="protein sequence ID" value="KAJ8772689.1"/>
    <property type="molecule type" value="Genomic_DNA"/>
</dbReference>
<feature type="compositionally biased region" description="Basic and acidic residues" evidence="1">
    <location>
        <begin position="219"/>
        <end position="228"/>
    </location>
</feature>
<feature type="compositionally biased region" description="Basic and acidic residues" evidence="1">
    <location>
        <begin position="109"/>
        <end position="152"/>
    </location>
</feature>
<reference evidence="2 3" key="1">
    <citation type="submission" date="2021-09" db="EMBL/GenBank/DDBJ databases">
        <title>Genomic insights and catalytic innovation underlie evolution of tropane alkaloids biosynthesis.</title>
        <authorList>
            <person name="Wang Y.-J."/>
            <person name="Tian T."/>
            <person name="Huang J.-P."/>
            <person name="Huang S.-X."/>
        </authorList>
    </citation>
    <scope>NUCLEOTIDE SEQUENCE [LARGE SCALE GENOMIC DNA]</scope>
    <source>
        <strain evidence="2">KIB-2018</strain>
        <tissue evidence="2">Leaf</tissue>
    </source>
</reference>
<keyword evidence="3" id="KW-1185">Reference proteome</keyword>
<protein>
    <submittedName>
        <fullName evidence="2">Uncharacterized protein</fullName>
    </submittedName>
</protein>
<dbReference type="PANTHER" id="PTHR33828:SF2">
    <property type="entry name" value="NUCLEOLIN"/>
    <property type="match status" value="1"/>
</dbReference>
<comment type="caution">
    <text evidence="2">The sequence shown here is derived from an EMBL/GenBank/DDBJ whole genome shotgun (WGS) entry which is preliminary data.</text>
</comment>
<dbReference type="Proteomes" id="UP001159364">
    <property type="component" value="Linkage Group LG02"/>
</dbReference>
<proteinExistence type="predicted"/>
<feature type="compositionally biased region" description="Basic and acidic residues" evidence="1">
    <location>
        <begin position="47"/>
        <end position="67"/>
    </location>
</feature>
<feature type="region of interest" description="Disordered" evidence="1">
    <location>
        <begin position="1"/>
        <end position="152"/>
    </location>
</feature>
<name>A0AAV8U383_9ROSI</name>
<feature type="compositionally biased region" description="Basic and acidic residues" evidence="1">
    <location>
        <begin position="78"/>
        <end position="88"/>
    </location>
</feature>
<feature type="compositionally biased region" description="Basic and acidic residues" evidence="1">
    <location>
        <begin position="1"/>
        <end position="24"/>
    </location>
</feature>
<evidence type="ECO:0000313" key="2">
    <source>
        <dbReference type="EMBL" id="KAJ8772689.1"/>
    </source>
</evidence>
<feature type="region of interest" description="Disordered" evidence="1">
    <location>
        <begin position="195"/>
        <end position="280"/>
    </location>
</feature>
<sequence>MPSEDAKSVKREAVKAEQEAEDRSLSSILQARKKNPTNAGTLAAKSRPKEGKMKKEDYEDYKDEPIKVKGSSGSRSKPKSEKVKKEVSFSDEEDDDDEPLSKRSVTTKNTRELNKKKKQKEEAKKVSVKTKENGKVKRERKVYDLPGQKRDIPEERDPLRIFYETLYKQVPSSEMAQIWMMESGLLPIDVAKKVNEKKQKKSQIKVTSPLKGVTPARRAQTENVRKSTDASSVSQKKKITGTGTVASKQSKKRKIGDGSSEDDSDRDFLANISTKKHRAS</sequence>
<feature type="compositionally biased region" description="Acidic residues" evidence="1">
    <location>
        <begin position="89"/>
        <end position="98"/>
    </location>
</feature>
<gene>
    <name evidence="2" type="ORF">K2173_027866</name>
</gene>
<evidence type="ECO:0000313" key="3">
    <source>
        <dbReference type="Proteomes" id="UP001159364"/>
    </source>
</evidence>
<accession>A0AAV8U383</accession>
<evidence type="ECO:0000256" key="1">
    <source>
        <dbReference type="SAM" id="MobiDB-lite"/>
    </source>
</evidence>